<organism evidence="1 2">
    <name type="scientific">Puccinia striiformis f. sp. tritici</name>
    <dbReference type="NCBI Taxonomy" id="168172"/>
    <lineage>
        <taxon>Eukaryota</taxon>
        <taxon>Fungi</taxon>
        <taxon>Dikarya</taxon>
        <taxon>Basidiomycota</taxon>
        <taxon>Pucciniomycotina</taxon>
        <taxon>Pucciniomycetes</taxon>
        <taxon>Pucciniales</taxon>
        <taxon>Pucciniaceae</taxon>
        <taxon>Puccinia</taxon>
    </lineage>
</organism>
<reference evidence="2" key="2">
    <citation type="journal article" date="2018" name="Mol. Plant Microbe Interact.">
        <title>Genome sequence resources for the wheat stripe rust pathogen (Puccinia striiformis f. sp. tritici) and the barley stripe rust pathogen (Puccinia striiformis f. sp. hordei).</title>
        <authorList>
            <person name="Xia C."/>
            <person name="Wang M."/>
            <person name="Yin C."/>
            <person name="Cornejo O.E."/>
            <person name="Hulbert S.H."/>
            <person name="Chen X."/>
        </authorList>
    </citation>
    <scope>NUCLEOTIDE SEQUENCE [LARGE SCALE GENOMIC DNA]</scope>
    <source>
        <strain evidence="2">93-210</strain>
    </source>
</reference>
<gene>
    <name evidence="1" type="ORF">MJO28_004129</name>
</gene>
<evidence type="ECO:0000313" key="1">
    <source>
        <dbReference type="EMBL" id="KAI7957034.1"/>
    </source>
</evidence>
<proteinExistence type="predicted"/>
<dbReference type="Proteomes" id="UP001060170">
    <property type="component" value="Chromosome 4"/>
</dbReference>
<comment type="caution">
    <text evidence="1">The sequence shown here is derived from an EMBL/GenBank/DDBJ whole genome shotgun (WGS) entry which is preliminary data.</text>
</comment>
<protein>
    <submittedName>
        <fullName evidence="1">Uncharacterized protein</fullName>
    </submittedName>
</protein>
<evidence type="ECO:0000313" key="2">
    <source>
        <dbReference type="Proteomes" id="UP001060170"/>
    </source>
</evidence>
<name>A0ACC0EN29_9BASI</name>
<accession>A0ACC0EN29</accession>
<sequence>MSFFVFVVLSTRAWRDSQPQYTSRFPKPAIDSRHQSLPPPYPMFSPTQLLEPAPSFTTQEE</sequence>
<dbReference type="EMBL" id="CM045868">
    <property type="protein sequence ID" value="KAI7957034.1"/>
    <property type="molecule type" value="Genomic_DNA"/>
</dbReference>
<reference evidence="1 2" key="3">
    <citation type="journal article" date="2022" name="Microbiol. Spectr.">
        <title>Folding features and dynamics of 3D genome architecture in plant fungal pathogens.</title>
        <authorList>
            <person name="Xia C."/>
        </authorList>
    </citation>
    <scope>NUCLEOTIDE SEQUENCE [LARGE SCALE GENOMIC DNA]</scope>
    <source>
        <strain evidence="1 2">93-210</strain>
    </source>
</reference>
<reference evidence="2" key="1">
    <citation type="journal article" date="2018" name="BMC Genomics">
        <title>Genomic insights into host adaptation between the wheat stripe rust pathogen (Puccinia striiformis f. sp. tritici) and the barley stripe rust pathogen (Puccinia striiformis f. sp. hordei).</title>
        <authorList>
            <person name="Xia C."/>
            <person name="Wang M."/>
            <person name="Yin C."/>
            <person name="Cornejo O.E."/>
            <person name="Hulbert S.H."/>
            <person name="Chen X."/>
        </authorList>
    </citation>
    <scope>NUCLEOTIDE SEQUENCE [LARGE SCALE GENOMIC DNA]</scope>
    <source>
        <strain evidence="2">93-210</strain>
    </source>
</reference>
<keyword evidence="2" id="KW-1185">Reference proteome</keyword>